<comment type="similarity">
    <text evidence="1 7">Belongs to the phospholipase B-like family.</text>
</comment>
<sequence length="59" mass="7094">MFKDLRFRAISSPPYENVPAFQWSKFDYNTRVRHVGQPDFWKFGPVEPVWETFDVKADI</sequence>
<evidence type="ECO:0000313" key="9">
    <source>
        <dbReference type="WBParaSite" id="SMUV_0000883301-mRNA-1"/>
    </source>
</evidence>
<organism evidence="8 9">
    <name type="scientific">Syphacia muris</name>
    <dbReference type="NCBI Taxonomy" id="451379"/>
    <lineage>
        <taxon>Eukaryota</taxon>
        <taxon>Metazoa</taxon>
        <taxon>Ecdysozoa</taxon>
        <taxon>Nematoda</taxon>
        <taxon>Chromadorea</taxon>
        <taxon>Rhabditida</taxon>
        <taxon>Spirurina</taxon>
        <taxon>Oxyuridomorpha</taxon>
        <taxon>Oxyuroidea</taxon>
        <taxon>Oxyuridae</taxon>
        <taxon>Syphacia</taxon>
    </lineage>
</organism>
<proteinExistence type="inferred from homology"/>
<keyword evidence="2" id="KW-0732">Signal</keyword>
<dbReference type="STRING" id="451379.A0A0N5AVC0"/>
<evidence type="ECO:0000313" key="8">
    <source>
        <dbReference type="Proteomes" id="UP000046393"/>
    </source>
</evidence>
<evidence type="ECO:0000256" key="2">
    <source>
        <dbReference type="ARBA" id="ARBA00022729"/>
    </source>
</evidence>
<keyword evidence="6" id="KW-0325">Glycoprotein</keyword>
<dbReference type="InterPro" id="IPR007000">
    <property type="entry name" value="PLipase_B-like"/>
</dbReference>
<dbReference type="GO" id="GO:0004620">
    <property type="term" value="F:phospholipase activity"/>
    <property type="evidence" value="ECO:0007669"/>
    <property type="project" value="InterPro"/>
</dbReference>
<evidence type="ECO:0000256" key="4">
    <source>
        <dbReference type="ARBA" id="ARBA00022963"/>
    </source>
</evidence>
<dbReference type="WBParaSite" id="SMUV_0000883301-mRNA-1">
    <property type="protein sequence ID" value="SMUV_0000883301-mRNA-1"/>
    <property type="gene ID" value="SMUV_0000883301"/>
</dbReference>
<reference evidence="9" key="1">
    <citation type="submission" date="2017-02" db="UniProtKB">
        <authorList>
            <consortium name="WormBaseParasite"/>
        </authorList>
    </citation>
    <scope>IDENTIFICATION</scope>
</reference>
<dbReference type="Gene3D" id="3.60.60.30">
    <property type="match status" value="1"/>
</dbReference>
<evidence type="ECO:0000256" key="3">
    <source>
        <dbReference type="ARBA" id="ARBA00022801"/>
    </source>
</evidence>
<accession>A0A0N5AVC0</accession>
<dbReference type="GO" id="GO:0016042">
    <property type="term" value="P:lipid catabolic process"/>
    <property type="evidence" value="ECO:0007669"/>
    <property type="project" value="UniProtKB-KW"/>
</dbReference>
<protein>
    <recommendedName>
        <fullName evidence="7">Phospholipase B-like</fullName>
        <ecNumber evidence="7">3.1.1.-</ecNumber>
    </recommendedName>
</protein>
<keyword evidence="8" id="KW-1185">Reference proteome</keyword>
<keyword evidence="3 7" id="KW-0378">Hydrolase</keyword>
<comment type="function">
    <text evidence="7">Putative phospholipase.</text>
</comment>
<name>A0A0N5AVC0_9BILA</name>
<dbReference type="Pfam" id="PF04916">
    <property type="entry name" value="Phospholip_B"/>
    <property type="match status" value="1"/>
</dbReference>
<evidence type="ECO:0000256" key="1">
    <source>
        <dbReference type="ARBA" id="ARBA00007835"/>
    </source>
</evidence>
<dbReference type="Proteomes" id="UP000046393">
    <property type="component" value="Unplaced"/>
</dbReference>
<evidence type="ECO:0000256" key="7">
    <source>
        <dbReference type="RuleBase" id="RU364138"/>
    </source>
</evidence>
<keyword evidence="4 7" id="KW-0442">Lipid degradation</keyword>
<keyword evidence="5 7" id="KW-0443">Lipid metabolism</keyword>
<evidence type="ECO:0000256" key="5">
    <source>
        <dbReference type="ARBA" id="ARBA00023098"/>
    </source>
</evidence>
<evidence type="ECO:0000256" key="6">
    <source>
        <dbReference type="ARBA" id="ARBA00023180"/>
    </source>
</evidence>
<dbReference type="AlphaFoldDB" id="A0A0N5AVC0"/>
<dbReference type="EC" id="3.1.1.-" evidence="7"/>